<proteinExistence type="predicted"/>
<dbReference type="SMART" id="SM00448">
    <property type="entry name" value="REC"/>
    <property type="match status" value="1"/>
</dbReference>
<dbReference type="PROSITE" id="PS50110">
    <property type="entry name" value="RESPONSE_REGULATORY"/>
    <property type="match status" value="1"/>
</dbReference>
<reference evidence="3" key="1">
    <citation type="submission" date="2020-02" db="EMBL/GenBank/DDBJ databases">
        <authorList>
            <person name="Meier V. D."/>
        </authorList>
    </citation>
    <scope>NUCLEOTIDE SEQUENCE</scope>
    <source>
        <strain evidence="3">AVDCRST_MAG82</strain>
    </source>
</reference>
<dbReference type="InterPro" id="IPR001789">
    <property type="entry name" value="Sig_transdc_resp-reg_receiver"/>
</dbReference>
<dbReference type="Gene3D" id="3.40.50.2300">
    <property type="match status" value="1"/>
</dbReference>
<protein>
    <recommendedName>
        <fullName evidence="2">Response regulatory domain-containing protein</fullName>
    </recommendedName>
</protein>
<feature type="modified residue" description="4-aspartylphosphate" evidence="1">
    <location>
        <position position="53"/>
    </location>
</feature>
<keyword evidence="1" id="KW-0597">Phosphoprotein</keyword>
<dbReference type="SUPFAM" id="SSF52172">
    <property type="entry name" value="CheY-like"/>
    <property type="match status" value="1"/>
</dbReference>
<dbReference type="EMBL" id="CADCVA010000369">
    <property type="protein sequence ID" value="CAA9442665.1"/>
    <property type="molecule type" value="Genomic_DNA"/>
</dbReference>
<evidence type="ECO:0000313" key="3">
    <source>
        <dbReference type="EMBL" id="CAA9442665.1"/>
    </source>
</evidence>
<dbReference type="AlphaFoldDB" id="A0A6J4QP35"/>
<evidence type="ECO:0000259" key="2">
    <source>
        <dbReference type="PROSITE" id="PS50110"/>
    </source>
</evidence>
<gene>
    <name evidence="3" type="ORF">AVDCRST_MAG82-3038</name>
</gene>
<organism evidence="3">
    <name type="scientific">uncultured Rubrobacteraceae bacterium</name>
    <dbReference type="NCBI Taxonomy" id="349277"/>
    <lineage>
        <taxon>Bacteria</taxon>
        <taxon>Bacillati</taxon>
        <taxon>Actinomycetota</taxon>
        <taxon>Rubrobacteria</taxon>
        <taxon>Rubrobacterales</taxon>
        <taxon>Rubrobacteraceae</taxon>
        <taxon>environmental samples</taxon>
    </lineage>
</organism>
<evidence type="ECO:0000256" key="1">
    <source>
        <dbReference type="PROSITE-ProRule" id="PRU00169"/>
    </source>
</evidence>
<name>A0A6J4QP35_9ACTN</name>
<feature type="domain" description="Response regulatory" evidence="2">
    <location>
        <begin position="4"/>
        <end position="120"/>
    </location>
</feature>
<accession>A0A6J4QP35</accession>
<dbReference type="InterPro" id="IPR011006">
    <property type="entry name" value="CheY-like_superfamily"/>
</dbReference>
<sequence length="125" mass="13382">MARRVVAAVEDLLFRSKISETATQLGVEALFPRSPKKLLDEAQATPPDLLVLDLNSARFDPLTLLKQLKSDEALKSVPVVGFLSHVQKDLAVAARESGCDRIMARSAFTKDLPEILSGAPGGNGA</sequence>
<dbReference type="GO" id="GO:0000160">
    <property type="term" value="P:phosphorelay signal transduction system"/>
    <property type="evidence" value="ECO:0007669"/>
    <property type="project" value="InterPro"/>
</dbReference>